<organism evidence="3 4">
    <name type="scientific">Colwellia psychrerythraea (strain 34H / ATCC BAA-681)</name>
    <name type="common">Vibrio psychroerythus</name>
    <dbReference type="NCBI Taxonomy" id="167879"/>
    <lineage>
        <taxon>Bacteria</taxon>
        <taxon>Pseudomonadati</taxon>
        <taxon>Pseudomonadota</taxon>
        <taxon>Gammaproteobacteria</taxon>
        <taxon>Alteromonadales</taxon>
        <taxon>Colwelliaceae</taxon>
        <taxon>Colwellia</taxon>
    </lineage>
</organism>
<dbReference type="KEGG" id="cps:CPS_3129"/>
<dbReference type="SUPFAM" id="SSF55729">
    <property type="entry name" value="Acyl-CoA N-acyltransferases (Nat)"/>
    <property type="match status" value="1"/>
</dbReference>
<name>Q47ZE4_COLP3</name>
<dbReference type="Gene3D" id="3.40.630.30">
    <property type="match status" value="1"/>
</dbReference>
<dbReference type="EMBL" id="CP000083">
    <property type="protein sequence ID" value="AAZ28517.1"/>
    <property type="molecule type" value="Genomic_DNA"/>
</dbReference>
<dbReference type="Proteomes" id="UP000000547">
    <property type="component" value="Chromosome"/>
</dbReference>
<evidence type="ECO:0000256" key="1">
    <source>
        <dbReference type="SAM" id="Phobius"/>
    </source>
</evidence>
<dbReference type="HOGENOM" id="CLU_056607_4_0_6"/>
<dbReference type="CDD" id="cd04301">
    <property type="entry name" value="NAT_SF"/>
    <property type="match status" value="1"/>
</dbReference>
<dbReference type="GO" id="GO:0016747">
    <property type="term" value="F:acyltransferase activity, transferring groups other than amino-acyl groups"/>
    <property type="evidence" value="ECO:0007669"/>
    <property type="project" value="InterPro"/>
</dbReference>
<proteinExistence type="predicted"/>
<evidence type="ECO:0000313" key="3">
    <source>
        <dbReference type="EMBL" id="AAZ28517.1"/>
    </source>
</evidence>
<sequence length="140" mass="16325">MEIRAISWKQTIPLRQSVLWPNEPPEYCHVKGDLDASHFGVFIDGLLICVASIYLTSNSARLRKFATDTRYQNQGIGSKMLEHIIQTLRNNCIEIFWCDARESAIPFYERFGMQASSERFYKADVPYYKMEVILYQKNST</sequence>
<evidence type="ECO:0000259" key="2">
    <source>
        <dbReference type="PROSITE" id="PS51186"/>
    </source>
</evidence>
<dbReference type="InterPro" id="IPR016181">
    <property type="entry name" value="Acyl_CoA_acyltransferase"/>
</dbReference>
<dbReference type="RefSeq" id="WP_011043913.1">
    <property type="nucleotide sequence ID" value="NC_003910.7"/>
</dbReference>
<keyword evidence="3" id="KW-0808">Transferase</keyword>
<evidence type="ECO:0000313" key="4">
    <source>
        <dbReference type="Proteomes" id="UP000000547"/>
    </source>
</evidence>
<keyword evidence="1" id="KW-1133">Transmembrane helix</keyword>
<accession>Q47ZE4</accession>
<dbReference type="Pfam" id="PF13673">
    <property type="entry name" value="Acetyltransf_10"/>
    <property type="match status" value="1"/>
</dbReference>
<dbReference type="STRING" id="167879.CPS_3129"/>
<reference evidence="3" key="1">
    <citation type="journal article" date="2005" name="Proc. Natl. Acad. Sci. U.S.A.">
        <title>The psychrophilic lifestyle as revealed by the genome sequence of Colwellia psychrerythraea 34H through genomic and proteomic analyses.</title>
        <authorList>
            <person name="Methe B.A."/>
            <person name="Nelson K.E."/>
            <person name="Deming J.W."/>
            <person name="Momen B."/>
            <person name="Melamud E."/>
            <person name="Zhang X."/>
            <person name="Moult J."/>
            <person name="Madupu R."/>
            <person name="Nelson W.C."/>
            <person name="Dodson R.J."/>
            <person name="Brinkac L.M."/>
            <person name="Daugherty S.C."/>
            <person name="Durkin A.S."/>
            <person name="DeBoy R.T."/>
            <person name="Kolonay J.F."/>
            <person name="Sullivan S.A."/>
            <person name="Zhou L."/>
            <person name="Davidsen T.M."/>
            <person name="Wu M."/>
            <person name="Huston A.L."/>
            <person name="Lewis M."/>
            <person name="Weaver B."/>
            <person name="Weidman J.F."/>
            <person name="Khouri H."/>
            <person name="Utterback T.R."/>
            <person name="Feldblyum T.V."/>
            <person name="Fraser C.M."/>
        </authorList>
    </citation>
    <scope>NUCLEOTIDE SEQUENCE [LARGE SCALE GENOMIC DNA]</scope>
    <source>
        <strain evidence="3">34H</strain>
    </source>
</reference>
<feature type="transmembrane region" description="Helical" evidence="1">
    <location>
        <begin position="36"/>
        <end position="55"/>
    </location>
</feature>
<dbReference type="PROSITE" id="PS51186">
    <property type="entry name" value="GNAT"/>
    <property type="match status" value="1"/>
</dbReference>
<keyword evidence="1" id="KW-0812">Transmembrane</keyword>
<gene>
    <name evidence="3" type="ordered locus">CPS_3129</name>
</gene>
<feature type="domain" description="N-acetyltransferase" evidence="2">
    <location>
        <begin position="1"/>
        <end position="135"/>
    </location>
</feature>
<keyword evidence="1" id="KW-0472">Membrane</keyword>
<dbReference type="AlphaFoldDB" id="Q47ZE4"/>
<dbReference type="InterPro" id="IPR000182">
    <property type="entry name" value="GNAT_dom"/>
</dbReference>
<protein>
    <submittedName>
        <fullName evidence="3">Acetyltransferase, GNAT family</fullName>
    </submittedName>
</protein>